<dbReference type="EMBL" id="SFBR01000131">
    <property type="protein sequence ID" value="TRT84552.1"/>
    <property type="molecule type" value="Genomic_DNA"/>
</dbReference>
<proteinExistence type="predicted"/>
<dbReference type="Pfam" id="PF13181">
    <property type="entry name" value="TPR_8"/>
    <property type="match status" value="2"/>
</dbReference>
<sequence length="443" mass="50777">MLTLDSSPIAWLNRQYFDLGPMNGGKPHHHGIEFNYDSLINNATLPYTVQVNISPLFRKSLVKETGMFQYQVDHPLQLAKELRTERWEKFCEYLSNYQELPNLTKLRVMNVLRSLCFHRVVKEYIPEMSSSEIADNVELATLAWCRALSSLITRFDDQTFDYIQEVEAIATHAPSGSKPKINAGLQLVVEYAKTLGDLATAEFWREEVTKDIQQLKPSLNDFEYNFLMSMYYRSVSFVPFLRRDKQKVVEEMDLCESYARSLLNGENELQKVVAWENLSLCLESRSKESIWLNNLDLAEERVRTIVQMEPLESRYHLELGEVLIKQDKLEEAAKVYRSATRLGPPGTPVAWFMAGQCHEKMGELEVASDCYLASLKIEPEAISVLQLLSNLAPRLGNPALINWSNLRLAELQEQQQKLQPKTTPAFQTESVSSLKRSANKALV</sequence>
<gene>
    <name evidence="2" type="ORF">EWV63_15050</name>
</gene>
<organism evidence="2 3">
    <name type="scientific">Microcystis aeruginosa Ma_OC_H_19870700_S124</name>
    <dbReference type="NCBI Taxonomy" id="2486262"/>
    <lineage>
        <taxon>Bacteria</taxon>
        <taxon>Bacillati</taxon>
        <taxon>Cyanobacteriota</taxon>
        <taxon>Cyanophyceae</taxon>
        <taxon>Oscillatoriophycideae</taxon>
        <taxon>Chroococcales</taxon>
        <taxon>Microcystaceae</taxon>
        <taxon>Microcystis</taxon>
    </lineage>
</organism>
<accession>A0A552AGF5</accession>
<dbReference type="InterPro" id="IPR011990">
    <property type="entry name" value="TPR-like_helical_dom_sf"/>
</dbReference>
<comment type="caution">
    <text evidence="2">The sequence shown here is derived from an EMBL/GenBank/DDBJ whole genome shotgun (WGS) entry which is preliminary data.</text>
</comment>
<name>A0A552AGF5_MICAE</name>
<keyword evidence="1" id="KW-0802">TPR repeat</keyword>
<dbReference type="SMART" id="SM00028">
    <property type="entry name" value="TPR"/>
    <property type="match status" value="2"/>
</dbReference>
<evidence type="ECO:0000313" key="3">
    <source>
        <dbReference type="Proteomes" id="UP000316280"/>
    </source>
</evidence>
<feature type="repeat" description="TPR" evidence="1">
    <location>
        <begin position="348"/>
        <end position="381"/>
    </location>
</feature>
<feature type="repeat" description="TPR" evidence="1">
    <location>
        <begin position="313"/>
        <end position="346"/>
    </location>
</feature>
<reference evidence="2 3" key="1">
    <citation type="submission" date="2019-01" db="EMBL/GenBank/DDBJ databases">
        <title>Coherence of Microcystis species and biogeography revealed through population genomics.</title>
        <authorList>
            <person name="Perez-Carrascal O.M."/>
            <person name="Terrat Y."/>
            <person name="Giani A."/>
            <person name="Fortin N."/>
            <person name="Tromas N."/>
            <person name="Shapiro B.J."/>
        </authorList>
    </citation>
    <scope>NUCLEOTIDE SEQUENCE [LARGE SCALE GENOMIC DNA]</scope>
    <source>
        <strain evidence="2">Ma_OC_H_19870700_S124</strain>
    </source>
</reference>
<dbReference type="AlphaFoldDB" id="A0A552AGF5"/>
<dbReference type="PROSITE" id="PS50005">
    <property type="entry name" value="TPR"/>
    <property type="match status" value="2"/>
</dbReference>
<dbReference type="Gene3D" id="1.25.40.10">
    <property type="entry name" value="Tetratricopeptide repeat domain"/>
    <property type="match status" value="1"/>
</dbReference>
<evidence type="ECO:0000256" key="1">
    <source>
        <dbReference type="PROSITE-ProRule" id="PRU00339"/>
    </source>
</evidence>
<protein>
    <submittedName>
        <fullName evidence="2">Tetratricopeptide repeat protein</fullName>
    </submittedName>
</protein>
<dbReference type="Proteomes" id="UP000316280">
    <property type="component" value="Unassembled WGS sequence"/>
</dbReference>
<dbReference type="SUPFAM" id="SSF48452">
    <property type="entry name" value="TPR-like"/>
    <property type="match status" value="1"/>
</dbReference>
<evidence type="ECO:0000313" key="2">
    <source>
        <dbReference type="EMBL" id="TRT84552.1"/>
    </source>
</evidence>
<dbReference type="InterPro" id="IPR019734">
    <property type="entry name" value="TPR_rpt"/>
</dbReference>